<feature type="domain" description="Reverse transcriptase/retrotransposon-derived protein RNase H-like" evidence="1">
    <location>
        <begin position="181"/>
        <end position="256"/>
    </location>
</feature>
<dbReference type="SUPFAM" id="SSF56672">
    <property type="entry name" value="DNA/RNA polymerases"/>
    <property type="match status" value="1"/>
</dbReference>
<proteinExistence type="predicted"/>
<evidence type="ECO:0000259" key="1">
    <source>
        <dbReference type="Pfam" id="PF17919"/>
    </source>
</evidence>
<dbReference type="InterPro" id="IPR043502">
    <property type="entry name" value="DNA/RNA_pol_sf"/>
</dbReference>
<protein>
    <submittedName>
        <fullName evidence="2">(salmon louse) hypothetical protein</fullName>
    </submittedName>
</protein>
<dbReference type="PANTHER" id="PTHR37984">
    <property type="entry name" value="PROTEIN CBG26694"/>
    <property type="match status" value="1"/>
</dbReference>
<name>A0A7R8D6N8_LEPSM</name>
<dbReference type="EMBL" id="HG994588">
    <property type="protein sequence ID" value="CAF3045942.1"/>
    <property type="molecule type" value="Genomic_DNA"/>
</dbReference>
<dbReference type="GO" id="GO:0071897">
    <property type="term" value="P:DNA biosynthetic process"/>
    <property type="evidence" value="ECO:0007669"/>
    <property type="project" value="UniProtKB-ARBA"/>
</dbReference>
<dbReference type="Proteomes" id="UP000675881">
    <property type="component" value="Chromosome 9"/>
</dbReference>
<evidence type="ECO:0000313" key="3">
    <source>
        <dbReference type="Proteomes" id="UP000675881"/>
    </source>
</evidence>
<dbReference type="PANTHER" id="PTHR37984:SF7">
    <property type="entry name" value="INTEGRASE CATALYTIC DOMAIN-CONTAINING PROTEIN"/>
    <property type="match status" value="1"/>
</dbReference>
<dbReference type="Pfam" id="PF17919">
    <property type="entry name" value="RT_RNaseH_2"/>
    <property type="match status" value="1"/>
</dbReference>
<gene>
    <name evidence="2" type="ORF">LSAA_15161</name>
</gene>
<reference evidence="2" key="1">
    <citation type="submission" date="2021-02" db="EMBL/GenBank/DDBJ databases">
        <authorList>
            <person name="Bekaert M."/>
        </authorList>
    </citation>
    <scope>NUCLEOTIDE SEQUENCE</scope>
    <source>
        <strain evidence="2">IoA-00</strain>
    </source>
</reference>
<evidence type="ECO:0000313" key="2">
    <source>
        <dbReference type="EMBL" id="CAF3045942.1"/>
    </source>
</evidence>
<dbReference type="InterPro" id="IPR041577">
    <property type="entry name" value="RT_RNaseH_2"/>
</dbReference>
<sequence>MDGRRKLMAKGKKVKVKESLEILHRCEAVDATVILLAPEESICLMGPVRKFEEEVTLMLASDAKLVQLPTRSVPPKYFAKAKGATTPNGGRRHNSGLSGNNKMWTPTLSPCIMGGCLTQLQPWTTLFNLSQVTGLKYWTKRVSLSRLLIHQIFCEHMDRVLQGIPGPFPCADDIKVQGSTEELHNIDLLETISRAKVASLKTDASTMGLGAVLIQKEMPVRYVSKLLSPTEMEYANIERELLAVLFACKKLHNYTFWTPIWPQQDFNACCYVWPNITWKSNTSVLRAFFLADTLSQFIPPGRDERVPGLDVTITRVLKIATTRLESIQSETEADSILLLLSKYIRIGWPTSMQAIHAELIQIHDNKNHIIRKDKSQRLNLCKCLGLT</sequence>
<organism evidence="2 3">
    <name type="scientific">Lepeophtheirus salmonis</name>
    <name type="common">Salmon louse</name>
    <name type="synonym">Caligus salmonis</name>
    <dbReference type="NCBI Taxonomy" id="72036"/>
    <lineage>
        <taxon>Eukaryota</taxon>
        <taxon>Metazoa</taxon>
        <taxon>Ecdysozoa</taxon>
        <taxon>Arthropoda</taxon>
        <taxon>Crustacea</taxon>
        <taxon>Multicrustacea</taxon>
        <taxon>Hexanauplia</taxon>
        <taxon>Copepoda</taxon>
        <taxon>Siphonostomatoida</taxon>
        <taxon>Caligidae</taxon>
        <taxon>Lepeophtheirus</taxon>
    </lineage>
</organism>
<keyword evidence="3" id="KW-1185">Reference proteome</keyword>
<dbReference type="AlphaFoldDB" id="A0A7R8D6N8"/>
<dbReference type="InterPro" id="IPR050951">
    <property type="entry name" value="Retrovirus_Pol_polyprotein"/>
</dbReference>
<accession>A0A7R8D6N8</accession>